<organism evidence="1 2">
    <name type="scientific">Candidatus Scalindua japonica</name>
    <dbReference type="NCBI Taxonomy" id="1284222"/>
    <lineage>
        <taxon>Bacteria</taxon>
        <taxon>Pseudomonadati</taxon>
        <taxon>Planctomycetota</taxon>
        <taxon>Candidatus Brocadiia</taxon>
        <taxon>Candidatus Brocadiales</taxon>
        <taxon>Candidatus Scalinduaceae</taxon>
        <taxon>Candidatus Scalindua</taxon>
    </lineage>
</organism>
<dbReference type="OrthoDB" id="5843584at2"/>
<dbReference type="RefSeq" id="WP_096894280.1">
    <property type="nucleotide sequence ID" value="NZ_BAOS01000015.1"/>
</dbReference>
<reference evidence="2" key="1">
    <citation type="journal article" date="2017" name="Environ. Microbiol. Rep.">
        <title>Genetic Diversity of Marine Anaerobic Ammonium-Oxidizing Bacteria as Revealed by Genomic and Proteomic Analyses of 'Candidatus Scalindua japonica'.</title>
        <authorList>
            <person name="Oshiki M."/>
            <person name="Mizuto K."/>
            <person name="Kimura Z."/>
            <person name="Kindaichi T."/>
            <person name="Satoh H."/>
            <person name="Okabe S."/>
        </authorList>
    </citation>
    <scope>NUCLEOTIDE SEQUENCE [LARGE SCALE GENOMIC DNA]</scope>
    <source>
        <strain evidence="2">husup-a2</strain>
    </source>
</reference>
<sequence length="710" mass="79437">MTLSPEDVIKAYHDIIFCLIGDVSENGACGIDIVAQFKPYDNSRVAVPRNINAAFLISLSGNNHSEYNTAIEYLKEMKSDPLWTNLVTFYREGLCLLLKEFQNFCSNSSDGVARTEELMTKLARHKGSLSSSETIQEEIWKLFHPEASEILGNKESQADALRNERKIEITDLNSRPVGNVPQEVIFTANALLTVPPVGKGLKDLSIKPGLWNALQEVVQEDQLFWYDHPVQIGVGPDRNEILYGLHHLSESLLFEKKLGNAAEKDELTVILSASVTHEGLQGIVKEYIEYELEKGGDLPGLKVYLFTEAETAGLIHEILVPAVNRYFNDIKDPSSLLREVVGVNGKYGRHYSFLKAITAFWQVFEDPDKKATFKIDLDQVFPQEKLLEETEKSAFQHMMSPLWGAEGVDTQGNTVYLGMMAGALVNEKDISASLFTPDVTYPSPPFRGEDTVFCSRVPQALSTLSEMMTRYKKGGIDGDNWCISRIHVTGGTNGILIHALRKYRPFTPVFIGRAEDQAYILSALFPEVKTPALRYFHNDGLFMRHDKHAFAGEAIKAAAIGKIVGDYERILYFSKYAGIISPDVDAVKSVINPFTGSFVSPLSQNLAYLRLALKAAGFFATKDEEDKYKGAALVETGTRRLHSCIQDVSKGGVNGLKERYEREKEAWALYYDILDEIESALKKGDQFAIELRERAKKLIRDARVITDENS</sequence>
<dbReference type="AlphaFoldDB" id="A0A286TYA7"/>
<evidence type="ECO:0000313" key="2">
    <source>
        <dbReference type="Proteomes" id="UP000218542"/>
    </source>
</evidence>
<dbReference type="Proteomes" id="UP000218542">
    <property type="component" value="Unassembled WGS sequence"/>
</dbReference>
<name>A0A286TYA7_9BACT</name>
<dbReference type="EMBL" id="BAOS01000015">
    <property type="protein sequence ID" value="GAX60883.1"/>
    <property type="molecule type" value="Genomic_DNA"/>
</dbReference>
<keyword evidence="2" id="KW-1185">Reference proteome</keyword>
<comment type="caution">
    <text evidence="1">The sequence shown here is derived from an EMBL/GenBank/DDBJ whole genome shotgun (WGS) entry which is preliminary data.</text>
</comment>
<protein>
    <submittedName>
        <fullName evidence="1">Trehalose-6-phosphatase</fullName>
    </submittedName>
</protein>
<evidence type="ECO:0000313" key="1">
    <source>
        <dbReference type="EMBL" id="GAX60883.1"/>
    </source>
</evidence>
<gene>
    <name evidence="1" type="ORF">SCALIN_C15_0024</name>
</gene>
<proteinExistence type="predicted"/>
<accession>A0A286TYA7</accession>